<dbReference type="Gene3D" id="1.10.530.10">
    <property type="match status" value="1"/>
</dbReference>
<gene>
    <name evidence="7" type="ORF">F5544_09690</name>
</gene>
<accession>A0A6G9Y9I7</accession>
<dbReference type="InterPro" id="IPR031304">
    <property type="entry name" value="SLT_2"/>
</dbReference>
<dbReference type="GO" id="GO:0008234">
    <property type="term" value="F:cysteine-type peptidase activity"/>
    <property type="evidence" value="ECO:0007669"/>
    <property type="project" value="UniProtKB-KW"/>
</dbReference>
<dbReference type="PROSITE" id="PS51935">
    <property type="entry name" value="NLPC_P60"/>
    <property type="match status" value="1"/>
</dbReference>
<comment type="similarity">
    <text evidence="1">Belongs to the peptidase C40 family.</text>
</comment>
<evidence type="ECO:0000256" key="4">
    <source>
        <dbReference type="ARBA" id="ARBA00022807"/>
    </source>
</evidence>
<feature type="transmembrane region" description="Helical" evidence="5">
    <location>
        <begin position="12"/>
        <end position="32"/>
    </location>
</feature>
<dbReference type="AlphaFoldDB" id="A0A6G9Y9I7"/>
<keyword evidence="8" id="KW-1185">Reference proteome</keyword>
<dbReference type="InterPro" id="IPR011055">
    <property type="entry name" value="Dup_hybrid_motif"/>
</dbReference>
<dbReference type="Pfam" id="PF13406">
    <property type="entry name" value="SLT_2"/>
    <property type="match status" value="1"/>
</dbReference>
<dbReference type="Pfam" id="PF01551">
    <property type="entry name" value="Peptidase_M23"/>
    <property type="match status" value="1"/>
</dbReference>
<dbReference type="InterPro" id="IPR016047">
    <property type="entry name" value="M23ase_b-sheet_dom"/>
</dbReference>
<keyword evidence="2" id="KW-0645">Protease</keyword>
<sequence>MSADMTVTSGGKAIMVIGLVVLAVVMLIIVSGRSRHTDPTCLPDMPRGETSRGTARVVMPMAAGTFVPSSPYGPRGGEFHRGQDFAAAVGTPIYSATDGTVVAAGPADGFGNWIVIDTTDSDGRTVSTVYGHMSAAGVLVHTGDTVRAGQHIADVGNEGESSGPHLHFEVVPGGRLSGGKQTDPMRWLTSRGADGTATDAAVLVANRGGLIGRPGYRSGCGPSPGAARLKVGSVPGAFEPWIARAAALCPEVTAPLLAAQLQQESGFNVDARSPAGAVGPAQFMPGTWDAHGVDADGDGRKDPRSIPDAVLSQGRYDCELAATAKHGLAEGALRGDLTELWLSMYNCGAGETLRQGQVCQNDETRNYVRAIPAAARAFASSESVGSSVGAAIVAEAMHWSGYPYVWGGGGPDGPTAAQGGAPGFDCSGLTMRAVAVATGGRIILPRTSQEQVDDPRGTPVPESEIQPGDLVFPAGPAPGHVAVYVGDKTVVHAPHTGDVVKTAPMSVVGSNPSVRRFG</sequence>
<dbReference type="Gene3D" id="3.90.1720.10">
    <property type="entry name" value="endopeptidase domain like (from Nostoc punctiforme)"/>
    <property type="match status" value="1"/>
</dbReference>
<evidence type="ECO:0000259" key="6">
    <source>
        <dbReference type="PROSITE" id="PS51935"/>
    </source>
</evidence>
<proteinExistence type="inferred from homology"/>
<dbReference type="Proteomes" id="UP000503540">
    <property type="component" value="Chromosome"/>
</dbReference>
<dbReference type="InterPro" id="IPR050570">
    <property type="entry name" value="Cell_wall_metabolism_enzyme"/>
</dbReference>
<dbReference type="SUPFAM" id="SSF53955">
    <property type="entry name" value="Lysozyme-like"/>
    <property type="match status" value="1"/>
</dbReference>
<dbReference type="CDD" id="cd12797">
    <property type="entry name" value="M23_peptidase"/>
    <property type="match status" value="1"/>
</dbReference>
<keyword evidence="5" id="KW-1133">Transmembrane helix</keyword>
<dbReference type="Gene3D" id="2.70.70.10">
    <property type="entry name" value="Glucose Permease (Domain IIA)"/>
    <property type="match status" value="1"/>
</dbReference>
<keyword evidence="3" id="KW-0378">Hydrolase</keyword>
<dbReference type="SUPFAM" id="SSF51261">
    <property type="entry name" value="Duplicated hybrid motif"/>
    <property type="match status" value="1"/>
</dbReference>
<dbReference type="PANTHER" id="PTHR21666:SF270">
    <property type="entry name" value="MUREIN HYDROLASE ACTIVATOR ENVC"/>
    <property type="match status" value="1"/>
</dbReference>
<keyword evidence="5" id="KW-0812">Transmembrane</keyword>
<evidence type="ECO:0000313" key="8">
    <source>
        <dbReference type="Proteomes" id="UP000503540"/>
    </source>
</evidence>
<dbReference type="SUPFAM" id="SSF54001">
    <property type="entry name" value="Cysteine proteinases"/>
    <property type="match status" value="1"/>
</dbReference>
<dbReference type="GO" id="GO:0006508">
    <property type="term" value="P:proteolysis"/>
    <property type="evidence" value="ECO:0007669"/>
    <property type="project" value="UniProtKB-KW"/>
</dbReference>
<feature type="domain" description="NlpC/P60" evidence="6">
    <location>
        <begin position="386"/>
        <end position="518"/>
    </location>
</feature>
<dbReference type="InterPro" id="IPR023346">
    <property type="entry name" value="Lysozyme-like_dom_sf"/>
</dbReference>
<dbReference type="Pfam" id="PF00877">
    <property type="entry name" value="NLPC_P60"/>
    <property type="match status" value="1"/>
</dbReference>
<dbReference type="InterPro" id="IPR000064">
    <property type="entry name" value="NLP_P60_dom"/>
</dbReference>
<dbReference type="PANTHER" id="PTHR21666">
    <property type="entry name" value="PEPTIDASE-RELATED"/>
    <property type="match status" value="1"/>
</dbReference>
<dbReference type="InterPro" id="IPR038765">
    <property type="entry name" value="Papain-like_cys_pep_sf"/>
</dbReference>
<organism evidence="7 8">
    <name type="scientific">Nocardia arthritidis</name>
    <dbReference type="NCBI Taxonomy" id="228602"/>
    <lineage>
        <taxon>Bacteria</taxon>
        <taxon>Bacillati</taxon>
        <taxon>Actinomycetota</taxon>
        <taxon>Actinomycetes</taxon>
        <taxon>Mycobacteriales</taxon>
        <taxon>Nocardiaceae</taxon>
        <taxon>Nocardia</taxon>
    </lineage>
</organism>
<keyword evidence="5" id="KW-0472">Membrane</keyword>
<evidence type="ECO:0000256" key="2">
    <source>
        <dbReference type="ARBA" id="ARBA00022670"/>
    </source>
</evidence>
<name>A0A6G9Y9I7_9NOCA</name>
<evidence type="ECO:0000256" key="1">
    <source>
        <dbReference type="ARBA" id="ARBA00007074"/>
    </source>
</evidence>
<reference evidence="7 8" key="1">
    <citation type="journal article" date="2019" name="ACS Chem. Biol.">
        <title>Identification and Mobilization of a Cryptic Antibiotic Biosynthesis Gene Locus from a Human-Pathogenic Nocardia Isolate.</title>
        <authorList>
            <person name="Herisse M."/>
            <person name="Ishida K."/>
            <person name="Porter J.L."/>
            <person name="Howden B."/>
            <person name="Hertweck C."/>
            <person name="Stinear T.P."/>
            <person name="Pidot S.J."/>
        </authorList>
    </citation>
    <scope>NUCLEOTIDE SEQUENCE [LARGE SCALE GENOMIC DNA]</scope>
    <source>
        <strain evidence="7 8">AUSMDU00012717</strain>
    </source>
</reference>
<evidence type="ECO:0000313" key="7">
    <source>
        <dbReference type="EMBL" id="QIS09838.1"/>
    </source>
</evidence>
<evidence type="ECO:0000256" key="3">
    <source>
        <dbReference type="ARBA" id="ARBA00022801"/>
    </source>
</evidence>
<dbReference type="EMBL" id="CP046172">
    <property type="protein sequence ID" value="QIS09838.1"/>
    <property type="molecule type" value="Genomic_DNA"/>
</dbReference>
<dbReference type="KEGG" id="nah:F5544_09690"/>
<dbReference type="CDD" id="cd13399">
    <property type="entry name" value="Slt35-like"/>
    <property type="match status" value="1"/>
</dbReference>
<evidence type="ECO:0000256" key="5">
    <source>
        <dbReference type="SAM" id="Phobius"/>
    </source>
</evidence>
<protein>
    <submittedName>
        <fullName evidence="7">Peptidoglycan DD-metalloendopeptidase family protein</fullName>
    </submittedName>
</protein>
<dbReference type="GO" id="GO:0004222">
    <property type="term" value="F:metalloendopeptidase activity"/>
    <property type="evidence" value="ECO:0007669"/>
    <property type="project" value="TreeGrafter"/>
</dbReference>
<keyword evidence="4" id="KW-0788">Thiol protease</keyword>